<dbReference type="PANTHER" id="PTHR31674:SF61">
    <property type="entry name" value="B3 DOMAIN-CONTAINING PROTEIN OS01G0905400"/>
    <property type="match status" value="1"/>
</dbReference>
<accession>A0A0A9F0H0</accession>
<dbReference type="GO" id="GO:0003677">
    <property type="term" value="F:DNA binding"/>
    <property type="evidence" value="ECO:0007669"/>
    <property type="project" value="UniProtKB-KW"/>
</dbReference>
<dbReference type="EMBL" id="GBRH01196098">
    <property type="protein sequence ID" value="JAE01798.1"/>
    <property type="molecule type" value="Transcribed_RNA"/>
</dbReference>
<dbReference type="AlphaFoldDB" id="A0A0A9F0H0"/>
<dbReference type="SMART" id="SM01019">
    <property type="entry name" value="B3"/>
    <property type="match status" value="1"/>
</dbReference>
<dbReference type="PROSITE" id="PS50863">
    <property type="entry name" value="B3"/>
    <property type="match status" value="1"/>
</dbReference>
<dbReference type="Pfam" id="PF02362">
    <property type="entry name" value="B3"/>
    <property type="match status" value="1"/>
</dbReference>
<proteinExistence type="predicted"/>
<dbReference type="SUPFAM" id="SSF101936">
    <property type="entry name" value="DNA-binding pseudobarrel domain"/>
    <property type="match status" value="1"/>
</dbReference>
<feature type="region of interest" description="Disordered" evidence="6">
    <location>
        <begin position="100"/>
        <end position="148"/>
    </location>
</feature>
<dbReference type="PANTHER" id="PTHR31674">
    <property type="entry name" value="B3 DOMAIN-CONTAINING PROTEIN REM-LIKE 3-RELATED"/>
    <property type="match status" value="1"/>
</dbReference>
<organism evidence="8">
    <name type="scientific">Arundo donax</name>
    <name type="common">Giant reed</name>
    <name type="synonym">Donax arundinaceus</name>
    <dbReference type="NCBI Taxonomy" id="35708"/>
    <lineage>
        <taxon>Eukaryota</taxon>
        <taxon>Viridiplantae</taxon>
        <taxon>Streptophyta</taxon>
        <taxon>Embryophyta</taxon>
        <taxon>Tracheophyta</taxon>
        <taxon>Spermatophyta</taxon>
        <taxon>Magnoliopsida</taxon>
        <taxon>Liliopsida</taxon>
        <taxon>Poales</taxon>
        <taxon>Poaceae</taxon>
        <taxon>PACMAD clade</taxon>
        <taxon>Arundinoideae</taxon>
        <taxon>Arundineae</taxon>
        <taxon>Arundo</taxon>
    </lineage>
</organism>
<keyword evidence="3" id="KW-0238">DNA-binding</keyword>
<name>A0A0A9F0H0_ARUDO</name>
<comment type="subcellular location">
    <subcellularLocation>
        <location evidence="1">Nucleus</location>
    </subcellularLocation>
</comment>
<reference evidence="8" key="2">
    <citation type="journal article" date="2015" name="Data Brief">
        <title>Shoot transcriptome of the giant reed, Arundo donax.</title>
        <authorList>
            <person name="Barrero R.A."/>
            <person name="Guerrero F.D."/>
            <person name="Moolhuijzen P."/>
            <person name="Goolsby J.A."/>
            <person name="Tidwell J."/>
            <person name="Bellgard S.E."/>
            <person name="Bellgard M.I."/>
        </authorList>
    </citation>
    <scope>NUCLEOTIDE SEQUENCE</scope>
    <source>
        <tissue evidence="8">Shoot tissue taken approximately 20 cm above the soil surface</tissue>
    </source>
</reference>
<keyword evidence="5" id="KW-0539">Nucleus</keyword>
<dbReference type="InterPro" id="IPR003340">
    <property type="entry name" value="B3_DNA-bd"/>
</dbReference>
<sequence>MMGYFSENMDIPTPFAKRIMALSGSNIYLEDAFGLRWRVRVCLRDGVLSFEHGWKNFVLDHAVSCGEFLVFRLIAKSVFTVQMFAPSAVERLYLCERNNRQSRKGKPRQKKSSPSNPTGNMRKNNVKSCKKKQRTHVRNDPSPRDHKMSVHVCIDDSDVPNSASELKCSETTEYWSLELQSHKKFLESVQDIEAKLRWC</sequence>
<evidence type="ECO:0000256" key="5">
    <source>
        <dbReference type="ARBA" id="ARBA00023242"/>
    </source>
</evidence>
<dbReference type="InterPro" id="IPR039218">
    <property type="entry name" value="REM_fam"/>
</dbReference>
<evidence type="ECO:0000256" key="2">
    <source>
        <dbReference type="ARBA" id="ARBA00023015"/>
    </source>
</evidence>
<feature type="compositionally biased region" description="Polar residues" evidence="6">
    <location>
        <begin position="112"/>
        <end position="123"/>
    </location>
</feature>
<feature type="compositionally biased region" description="Basic residues" evidence="6">
    <location>
        <begin position="124"/>
        <end position="136"/>
    </location>
</feature>
<evidence type="ECO:0000256" key="1">
    <source>
        <dbReference type="ARBA" id="ARBA00004123"/>
    </source>
</evidence>
<dbReference type="CDD" id="cd10017">
    <property type="entry name" value="B3_DNA"/>
    <property type="match status" value="1"/>
</dbReference>
<protein>
    <recommendedName>
        <fullName evidence="7">TF-B3 domain-containing protein</fullName>
    </recommendedName>
</protein>
<evidence type="ECO:0000256" key="3">
    <source>
        <dbReference type="ARBA" id="ARBA00023125"/>
    </source>
</evidence>
<dbReference type="Gene3D" id="2.40.330.10">
    <property type="entry name" value="DNA-binding pseudobarrel domain"/>
    <property type="match status" value="1"/>
</dbReference>
<reference evidence="8" key="1">
    <citation type="submission" date="2014-09" db="EMBL/GenBank/DDBJ databases">
        <authorList>
            <person name="Magalhaes I.L.F."/>
            <person name="Oliveira U."/>
            <person name="Santos F.R."/>
            <person name="Vidigal T.H.D.A."/>
            <person name="Brescovit A.D."/>
            <person name="Santos A.J."/>
        </authorList>
    </citation>
    <scope>NUCLEOTIDE SEQUENCE</scope>
    <source>
        <tissue evidence="8">Shoot tissue taken approximately 20 cm above the soil surface</tissue>
    </source>
</reference>
<keyword evidence="4" id="KW-0804">Transcription</keyword>
<evidence type="ECO:0000256" key="4">
    <source>
        <dbReference type="ARBA" id="ARBA00023163"/>
    </source>
</evidence>
<evidence type="ECO:0000259" key="7">
    <source>
        <dbReference type="PROSITE" id="PS50863"/>
    </source>
</evidence>
<dbReference type="GO" id="GO:0005634">
    <property type="term" value="C:nucleus"/>
    <property type="evidence" value="ECO:0007669"/>
    <property type="project" value="UniProtKB-SubCell"/>
</dbReference>
<feature type="compositionally biased region" description="Basic and acidic residues" evidence="6">
    <location>
        <begin position="137"/>
        <end position="148"/>
    </location>
</feature>
<evidence type="ECO:0000313" key="8">
    <source>
        <dbReference type="EMBL" id="JAE01798.1"/>
    </source>
</evidence>
<feature type="compositionally biased region" description="Basic residues" evidence="6">
    <location>
        <begin position="100"/>
        <end position="111"/>
    </location>
</feature>
<feature type="domain" description="TF-B3" evidence="7">
    <location>
        <begin position="1"/>
        <end position="87"/>
    </location>
</feature>
<dbReference type="InterPro" id="IPR015300">
    <property type="entry name" value="DNA-bd_pseudobarrel_sf"/>
</dbReference>
<evidence type="ECO:0000256" key="6">
    <source>
        <dbReference type="SAM" id="MobiDB-lite"/>
    </source>
</evidence>
<keyword evidence="2" id="KW-0805">Transcription regulation</keyword>